<keyword evidence="3" id="KW-1185">Reference proteome</keyword>
<proteinExistence type="predicted"/>
<keyword evidence="1" id="KW-1133">Transmembrane helix</keyword>
<dbReference type="OrthoDB" id="9987413at2"/>
<feature type="transmembrane region" description="Helical" evidence="1">
    <location>
        <begin position="15"/>
        <end position="33"/>
    </location>
</feature>
<evidence type="ECO:0000313" key="2">
    <source>
        <dbReference type="EMBL" id="ESU28401.1"/>
    </source>
</evidence>
<sequence length="195" mass="22764">MSLYDNDKNHSNKHLAYGLLFWFSIILIFLLLASCRAKKTTVETSSVETKEIVKDSVIDIEKSEVIITKSVPVHTGNFYPYDSTRKDNPIFENEIDNGTTKVKISSTNKGLLITTESIPVENKESTHFKGIKQNHNREKENITEKTWYQKIIAIPIYFKWWFWLLIIAAYLVLRFYIRKITLSKKIIDTIENNND</sequence>
<dbReference type="EMBL" id="AVGG01000007">
    <property type="protein sequence ID" value="ESU28401.1"/>
    <property type="molecule type" value="Genomic_DNA"/>
</dbReference>
<protein>
    <submittedName>
        <fullName evidence="2">Uncharacterized protein</fullName>
    </submittedName>
</protein>
<dbReference type="AlphaFoldDB" id="V6SP52"/>
<comment type="caution">
    <text evidence="2">The sequence shown here is derived from an EMBL/GenBank/DDBJ whole genome shotgun (WGS) entry which is preliminary data.</text>
</comment>
<accession>V6SP52</accession>
<evidence type="ECO:0000256" key="1">
    <source>
        <dbReference type="SAM" id="Phobius"/>
    </source>
</evidence>
<dbReference type="Proteomes" id="UP000018004">
    <property type="component" value="Unassembled WGS sequence"/>
</dbReference>
<dbReference type="RefSeq" id="WP_023579384.1">
    <property type="nucleotide sequence ID" value="NZ_AVGG01000007.1"/>
</dbReference>
<dbReference type="eggNOG" id="ENOG5032H75">
    <property type="taxonomic scope" value="Bacteria"/>
</dbReference>
<name>V6SP52_9FLAO</name>
<dbReference type="STRING" id="1341181.FLJC2902T_17600"/>
<keyword evidence="1" id="KW-0812">Transmembrane</keyword>
<dbReference type="PATRIC" id="fig|1341181.4.peg.1733"/>
<feature type="transmembrane region" description="Helical" evidence="1">
    <location>
        <begin position="160"/>
        <end position="177"/>
    </location>
</feature>
<organism evidence="2 3">
    <name type="scientific">Flavobacterium limnosediminis JC2902</name>
    <dbReference type="NCBI Taxonomy" id="1341181"/>
    <lineage>
        <taxon>Bacteria</taxon>
        <taxon>Pseudomonadati</taxon>
        <taxon>Bacteroidota</taxon>
        <taxon>Flavobacteriia</taxon>
        <taxon>Flavobacteriales</taxon>
        <taxon>Flavobacteriaceae</taxon>
        <taxon>Flavobacterium</taxon>
    </lineage>
</organism>
<keyword evidence="1" id="KW-0472">Membrane</keyword>
<gene>
    <name evidence="2" type="ORF">FLJC2902T_17600</name>
</gene>
<evidence type="ECO:0000313" key="3">
    <source>
        <dbReference type="Proteomes" id="UP000018004"/>
    </source>
</evidence>
<reference evidence="2 3" key="1">
    <citation type="submission" date="2013-08" db="EMBL/GenBank/DDBJ databases">
        <title>Flavobacterium limnosediminis JC2902 genome sequencing.</title>
        <authorList>
            <person name="Lee K."/>
            <person name="Yi H."/>
            <person name="Park S."/>
            <person name="Chun J."/>
        </authorList>
    </citation>
    <scope>NUCLEOTIDE SEQUENCE [LARGE SCALE GENOMIC DNA]</scope>
    <source>
        <strain evidence="2 3">JC2902</strain>
    </source>
</reference>